<name>A0A933W207_UNCEI</name>
<accession>A0A933W207</accession>
<evidence type="ECO:0008006" key="5">
    <source>
        <dbReference type="Google" id="ProtNLM"/>
    </source>
</evidence>
<comment type="caution">
    <text evidence="3">The sequence shown here is derived from an EMBL/GenBank/DDBJ whole genome shotgun (WGS) entry which is preliminary data.</text>
</comment>
<organism evidence="3 4">
    <name type="scientific">Eiseniibacteriota bacterium</name>
    <dbReference type="NCBI Taxonomy" id="2212470"/>
    <lineage>
        <taxon>Bacteria</taxon>
        <taxon>Candidatus Eiseniibacteriota</taxon>
    </lineage>
</organism>
<dbReference type="AlphaFoldDB" id="A0A933W207"/>
<gene>
    <name evidence="3" type="ORF">HZA61_08865</name>
</gene>
<evidence type="ECO:0000256" key="2">
    <source>
        <dbReference type="SAM" id="SignalP"/>
    </source>
</evidence>
<evidence type="ECO:0000313" key="4">
    <source>
        <dbReference type="Proteomes" id="UP000696931"/>
    </source>
</evidence>
<evidence type="ECO:0000313" key="3">
    <source>
        <dbReference type="EMBL" id="MBI5169585.1"/>
    </source>
</evidence>
<sequence length="148" mass="16426">MSPDFRRATLFASLAVMLASTAALAAEVPLDAADHDAGDPPGVTRFEPTRRDAPATDAARLRVLRREHTLALTALREQLAAAPAAEQSALQRRIEGEKLVFESRLLALQIERAKRLRRTDDVQRLSDRRERLRPRLARLGMNPEGGAR</sequence>
<dbReference type="Proteomes" id="UP000696931">
    <property type="component" value="Unassembled WGS sequence"/>
</dbReference>
<feature type="chain" id="PRO_5038094956" description="Periplasmic heavy metal sensor" evidence="2">
    <location>
        <begin position="26"/>
        <end position="148"/>
    </location>
</feature>
<keyword evidence="2" id="KW-0732">Signal</keyword>
<feature type="signal peptide" evidence="2">
    <location>
        <begin position="1"/>
        <end position="25"/>
    </location>
</feature>
<feature type="region of interest" description="Disordered" evidence="1">
    <location>
        <begin position="32"/>
        <end position="54"/>
    </location>
</feature>
<reference evidence="3" key="1">
    <citation type="submission" date="2020-07" db="EMBL/GenBank/DDBJ databases">
        <title>Huge and variable diversity of episymbiotic CPR bacteria and DPANN archaea in groundwater ecosystems.</title>
        <authorList>
            <person name="He C.Y."/>
            <person name="Keren R."/>
            <person name="Whittaker M."/>
            <person name="Farag I.F."/>
            <person name="Doudna J."/>
            <person name="Cate J.H.D."/>
            <person name="Banfield J.F."/>
        </authorList>
    </citation>
    <scope>NUCLEOTIDE SEQUENCE</scope>
    <source>
        <strain evidence="3">NC_groundwater_1813_Pr3_B-0.1um_71_17</strain>
    </source>
</reference>
<protein>
    <recommendedName>
        <fullName evidence="5">Periplasmic heavy metal sensor</fullName>
    </recommendedName>
</protein>
<dbReference type="EMBL" id="JACRIW010000058">
    <property type="protein sequence ID" value="MBI5169585.1"/>
    <property type="molecule type" value="Genomic_DNA"/>
</dbReference>
<evidence type="ECO:0000256" key="1">
    <source>
        <dbReference type="SAM" id="MobiDB-lite"/>
    </source>
</evidence>
<proteinExistence type="predicted"/>